<dbReference type="InterPro" id="IPR058637">
    <property type="entry name" value="YknX-like_C"/>
</dbReference>
<gene>
    <name evidence="6" type="ORF">H9656_00590</name>
</gene>
<proteinExistence type="inferred from homology"/>
<organism evidence="6 7">
    <name type="scientific">Brevundimonas guildfordensis</name>
    <dbReference type="NCBI Taxonomy" id="2762241"/>
    <lineage>
        <taxon>Bacteria</taxon>
        <taxon>Pseudomonadati</taxon>
        <taxon>Pseudomonadota</taxon>
        <taxon>Alphaproteobacteria</taxon>
        <taxon>Caulobacterales</taxon>
        <taxon>Caulobacteraceae</taxon>
        <taxon>Brevundimonas</taxon>
    </lineage>
</organism>
<dbReference type="Proteomes" id="UP000638918">
    <property type="component" value="Unassembled WGS sequence"/>
</dbReference>
<feature type="domain" description="CusB-like beta-barrel" evidence="4">
    <location>
        <begin position="209"/>
        <end position="281"/>
    </location>
</feature>
<accession>A0ABR8QWJ0</accession>
<dbReference type="PANTHER" id="PTHR30469">
    <property type="entry name" value="MULTIDRUG RESISTANCE PROTEIN MDTA"/>
    <property type="match status" value="1"/>
</dbReference>
<dbReference type="NCBIfam" id="TIGR01730">
    <property type="entry name" value="RND_mfp"/>
    <property type="match status" value="1"/>
</dbReference>
<dbReference type="Gene3D" id="1.10.287.470">
    <property type="entry name" value="Helix hairpin bin"/>
    <property type="match status" value="1"/>
</dbReference>
<dbReference type="RefSeq" id="WP_191742383.1">
    <property type="nucleotide sequence ID" value="NZ_JACSQU010000001.1"/>
</dbReference>
<evidence type="ECO:0000256" key="2">
    <source>
        <dbReference type="SAM" id="Coils"/>
    </source>
</evidence>
<name>A0ABR8QWJ0_9CAUL</name>
<keyword evidence="7" id="KW-1185">Reference proteome</keyword>
<dbReference type="SUPFAM" id="SSF111369">
    <property type="entry name" value="HlyD-like secretion proteins"/>
    <property type="match status" value="1"/>
</dbReference>
<dbReference type="InterPro" id="IPR006143">
    <property type="entry name" value="RND_pump_MFP"/>
</dbReference>
<evidence type="ECO:0000259" key="5">
    <source>
        <dbReference type="Pfam" id="PF25989"/>
    </source>
</evidence>
<dbReference type="Gene3D" id="2.40.50.100">
    <property type="match status" value="1"/>
</dbReference>
<evidence type="ECO:0000313" key="6">
    <source>
        <dbReference type="EMBL" id="MBD7939886.1"/>
    </source>
</evidence>
<comment type="similarity">
    <text evidence="1">Belongs to the membrane fusion protein (MFP) (TC 8.A.1) family.</text>
</comment>
<feature type="domain" description="YknX-like C-terminal permuted SH3-like" evidence="5">
    <location>
        <begin position="287"/>
        <end position="358"/>
    </location>
</feature>
<dbReference type="Pfam" id="PF25989">
    <property type="entry name" value="YknX_C"/>
    <property type="match status" value="1"/>
</dbReference>
<keyword evidence="2" id="KW-0175">Coiled coil</keyword>
<dbReference type="Gene3D" id="2.40.30.170">
    <property type="match status" value="1"/>
</dbReference>
<dbReference type="PANTHER" id="PTHR30469:SF16">
    <property type="entry name" value="HAE1 FAMILY EFFLUX PUMP MFP COMPONENT"/>
    <property type="match status" value="1"/>
</dbReference>
<dbReference type="Pfam" id="PF25954">
    <property type="entry name" value="Beta-barrel_RND_2"/>
    <property type="match status" value="1"/>
</dbReference>
<feature type="coiled-coil region" evidence="2">
    <location>
        <begin position="108"/>
        <end position="166"/>
    </location>
</feature>
<protein>
    <submittedName>
        <fullName evidence="6">Efflux RND transporter periplasmic adaptor subunit</fullName>
    </submittedName>
</protein>
<dbReference type="EMBL" id="JACSQU010000001">
    <property type="protein sequence ID" value="MBD7939886.1"/>
    <property type="molecule type" value="Genomic_DNA"/>
</dbReference>
<comment type="caution">
    <text evidence="6">The sequence shown here is derived from an EMBL/GenBank/DDBJ whole genome shotgun (WGS) entry which is preliminary data.</text>
</comment>
<sequence>MFKRHFFIIGAACVLGLMVAAAVFKIAFSDGDAGDRKGPRGPGAGRGQVVAEVVAQRREFADQIRVLGVARGRRSVNITSNTSELVTRVMFTDGQAVAAGTPLVELQAREEDADLIRARAQLENAQREYDRYRILAERGVAPRVMAETAETALKTAQAALAASEARRGDRILRAPFAGVLGLTSVTPGTLISPGSVITTLDDISGVRVDFPLPERYLGALDVGASLTATTDAFPGEAFNGRIALLDTRVNEQTRAIIARAEFANPGNRIRPGMMMRVSVHQGRRQSLAVPEAAVQYEGQGAFVYRIVRAETGATAQRVEVQTGAVEGGYVEIVSGLANNDRIVASGLNRIQPGAPVSVEGEAAQARAPSKGGARATQAARP</sequence>
<reference evidence="6 7" key="1">
    <citation type="submission" date="2020-08" db="EMBL/GenBank/DDBJ databases">
        <title>A Genomic Blueprint of the Chicken Gut Microbiome.</title>
        <authorList>
            <person name="Gilroy R."/>
            <person name="Ravi A."/>
            <person name="Getino M."/>
            <person name="Pursley I."/>
            <person name="Horton D.L."/>
            <person name="Alikhan N.-F."/>
            <person name="Baker D."/>
            <person name="Gharbi K."/>
            <person name="Hall N."/>
            <person name="Watson M."/>
            <person name="Adriaenssens E.M."/>
            <person name="Foster-Nyarko E."/>
            <person name="Jarju S."/>
            <person name="Secka A."/>
            <person name="Antonio M."/>
            <person name="Oren A."/>
            <person name="Chaudhuri R."/>
            <person name="La Ragione R.M."/>
            <person name="Hildebrand F."/>
            <person name="Pallen M.J."/>
        </authorList>
    </citation>
    <scope>NUCLEOTIDE SEQUENCE [LARGE SCALE GENOMIC DNA]</scope>
    <source>
        <strain evidence="6 7">Sa3CVA3</strain>
    </source>
</reference>
<feature type="region of interest" description="Disordered" evidence="3">
    <location>
        <begin position="353"/>
        <end position="381"/>
    </location>
</feature>
<evidence type="ECO:0000256" key="3">
    <source>
        <dbReference type="SAM" id="MobiDB-lite"/>
    </source>
</evidence>
<evidence type="ECO:0000259" key="4">
    <source>
        <dbReference type="Pfam" id="PF25954"/>
    </source>
</evidence>
<evidence type="ECO:0000313" key="7">
    <source>
        <dbReference type="Proteomes" id="UP000638918"/>
    </source>
</evidence>
<dbReference type="Gene3D" id="2.40.420.20">
    <property type="match status" value="1"/>
</dbReference>
<evidence type="ECO:0000256" key="1">
    <source>
        <dbReference type="ARBA" id="ARBA00009477"/>
    </source>
</evidence>
<dbReference type="InterPro" id="IPR058792">
    <property type="entry name" value="Beta-barrel_RND_2"/>
</dbReference>